<evidence type="ECO:0000256" key="5">
    <source>
        <dbReference type="SAM" id="Phobius"/>
    </source>
</evidence>
<keyword evidence="4 5" id="KW-0472">Membrane</keyword>
<dbReference type="RefSeq" id="WP_005553658.1">
    <property type="nucleotide sequence ID" value="NZ_CP012959.1"/>
</dbReference>
<reference evidence="7 10" key="1">
    <citation type="submission" date="2015-10" db="EMBL/GenBank/DDBJ databases">
        <title>Tn-seq of a polymicrobial infection.</title>
        <authorList>
            <person name="Stacy A."/>
            <person name="Rumbaugh K.P."/>
            <person name="Whiteley M."/>
        </authorList>
    </citation>
    <scope>NUCLEOTIDE SEQUENCE [LARGE SCALE GENOMIC DNA]</scope>
    <source>
        <strain evidence="7 10">624</strain>
    </source>
</reference>
<feature type="transmembrane region" description="Helical" evidence="5">
    <location>
        <begin position="85"/>
        <end position="105"/>
    </location>
</feature>
<keyword evidence="2 5" id="KW-0812">Transmembrane</keyword>
<dbReference type="Proteomes" id="UP000323012">
    <property type="component" value="Unassembled WGS sequence"/>
</dbReference>
<reference evidence="8 11" key="2">
    <citation type="submission" date="2017-10" db="EMBL/GenBank/DDBJ databases">
        <title>Draft genome sequences of Aggregatibacter actinomycetemcomitans strains 310a and 310b.</title>
        <authorList>
            <person name="May A.C."/>
            <person name="Ohta H."/>
            <person name="Maeda H."/>
            <person name="Kokeguchi S."/>
            <person name="Cugini C."/>
        </authorList>
    </citation>
    <scope>NUCLEOTIDE SEQUENCE [LARGE SCALE GENOMIC DNA]</scope>
    <source>
        <strain evidence="8 11">310b</strain>
    </source>
</reference>
<protein>
    <submittedName>
        <fullName evidence="9">O-antigen ligase family protein</fullName>
    </submittedName>
    <submittedName>
        <fullName evidence="7">RfaL protein</fullName>
    </submittedName>
</protein>
<comment type="subcellular location">
    <subcellularLocation>
        <location evidence="1">Membrane</location>
        <topology evidence="1">Multi-pass membrane protein</topology>
    </subcellularLocation>
</comment>
<dbReference type="EMBL" id="PCGW01000011">
    <property type="protein sequence ID" value="PHO20492.1"/>
    <property type="molecule type" value="Genomic_DNA"/>
</dbReference>
<feature type="transmembrane region" description="Helical" evidence="5">
    <location>
        <begin position="117"/>
        <end position="134"/>
    </location>
</feature>
<reference evidence="9 12" key="3">
    <citation type="submission" date="2019-08" db="EMBL/GenBank/DDBJ databases">
        <title>Whole genome sequencing of Aggregatibacter actinomycetemcomitans cultured from blood stream infections in Denmark reveals a novel phylogenetic lineage expressing serotype a membrane O polysaccharide.</title>
        <authorList>
            <person name="Nedergaard S."/>
            <person name="Kobel C.M."/>
            <person name="Nielsen M.B."/>
            <person name="Moeller R.T."/>
            <person name="Jensen A.B."/>
            <person name="Noerskov-Lauritsen N."/>
        </authorList>
    </citation>
    <scope>NUCLEOTIDE SEQUENCE [LARGE SCALE GENOMIC DNA]</scope>
    <source>
        <strain evidence="9 12">PN_563</strain>
    </source>
</reference>
<dbReference type="PANTHER" id="PTHR37422:SF17">
    <property type="entry name" value="O-ANTIGEN LIGASE"/>
    <property type="match status" value="1"/>
</dbReference>
<organism evidence="9 12">
    <name type="scientific">Aggregatibacter actinomycetemcomitans</name>
    <name type="common">Actinobacillus actinomycetemcomitans</name>
    <name type="synonym">Haemophilus actinomycetemcomitans</name>
    <dbReference type="NCBI Taxonomy" id="714"/>
    <lineage>
        <taxon>Bacteria</taxon>
        <taxon>Pseudomonadati</taxon>
        <taxon>Pseudomonadota</taxon>
        <taxon>Gammaproteobacteria</taxon>
        <taxon>Pasteurellales</taxon>
        <taxon>Pasteurellaceae</taxon>
        <taxon>Aggregatibacter</taxon>
    </lineage>
</organism>
<accession>A0A142G3A1</accession>
<keyword evidence="11" id="KW-1185">Reference proteome</keyword>
<feature type="transmembrane region" description="Helical" evidence="5">
    <location>
        <begin position="140"/>
        <end position="157"/>
    </location>
</feature>
<feature type="transmembrane region" description="Helical" evidence="5">
    <location>
        <begin position="187"/>
        <end position="204"/>
    </location>
</feature>
<keyword evidence="9" id="KW-0436">Ligase</keyword>
<dbReference type="Proteomes" id="UP000072236">
    <property type="component" value="Chromosome"/>
</dbReference>
<dbReference type="InterPro" id="IPR051533">
    <property type="entry name" value="WaaL-like"/>
</dbReference>
<evidence type="ECO:0000256" key="4">
    <source>
        <dbReference type="ARBA" id="ARBA00023136"/>
    </source>
</evidence>
<dbReference type="OrthoDB" id="8576060at2"/>
<dbReference type="eggNOG" id="COG3307">
    <property type="taxonomic scope" value="Bacteria"/>
</dbReference>
<evidence type="ECO:0000313" key="11">
    <source>
        <dbReference type="Proteomes" id="UP000226080"/>
    </source>
</evidence>
<dbReference type="PANTHER" id="PTHR37422">
    <property type="entry name" value="TEICHURONIC ACID BIOSYNTHESIS PROTEIN TUAE"/>
    <property type="match status" value="1"/>
</dbReference>
<feature type="transmembrane region" description="Helical" evidence="5">
    <location>
        <begin position="26"/>
        <end position="44"/>
    </location>
</feature>
<gene>
    <name evidence="7" type="ORF">ACT75_04415</name>
    <name evidence="8" type="ORF">CQR80_06945</name>
    <name evidence="9" type="ORF">FXB79_06170</name>
</gene>
<feature type="transmembrane region" description="Helical" evidence="5">
    <location>
        <begin position="355"/>
        <end position="375"/>
    </location>
</feature>
<dbReference type="Pfam" id="PF04932">
    <property type="entry name" value="Wzy_C"/>
    <property type="match status" value="1"/>
</dbReference>
<proteinExistence type="predicted"/>
<evidence type="ECO:0000313" key="9">
    <source>
        <dbReference type="EMBL" id="TYA38988.1"/>
    </source>
</evidence>
<feature type="transmembrane region" description="Helical" evidence="5">
    <location>
        <begin position="296"/>
        <end position="314"/>
    </location>
</feature>
<name>A0A142G3A1_AGGAC</name>
<dbReference type="Proteomes" id="UP000226080">
    <property type="component" value="Unassembled WGS sequence"/>
</dbReference>
<dbReference type="EMBL" id="VSED01000013">
    <property type="protein sequence ID" value="TYA38988.1"/>
    <property type="molecule type" value="Genomic_DNA"/>
</dbReference>
<feature type="domain" description="O-antigen ligase-related" evidence="6">
    <location>
        <begin position="148"/>
        <end position="303"/>
    </location>
</feature>
<evidence type="ECO:0000313" key="12">
    <source>
        <dbReference type="Proteomes" id="UP000323012"/>
    </source>
</evidence>
<dbReference type="GO" id="GO:0016020">
    <property type="term" value="C:membrane"/>
    <property type="evidence" value="ECO:0007669"/>
    <property type="project" value="UniProtKB-SubCell"/>
</dbReference>
<dbReference type="InterPro" id="IPR007016">
    <property type="entry name" value="O-antigen_ligase-rel_domated"/>
</dbReference>
<evidence type="ECO:0000259" key="6">
    <source>
        <dbReference type="Pfam" id="PF04932"/>
    </source>
</evidence>
<evidence type="ECO:0000313" key="7">
    <source>
        <dbReference type="EMBL" id="AMQ95131.1"/>
    </source>
</evidence>
<dbReference type="AlphaFoldDB" id="A0A142G3A1"/>
<dbReference type="GO" id="GO:0016874">
    <property type="term" value="F:ligase activity"/>
    <property type="evidence" value="ECO:0007669"/>
    <property type="project" value="UniProtKB-KW"/>
</dbReference>
<dbReference type="KEGG" id="aact:ACT75_04415"/>
<dbReference type="EMBL" id="CP012959">
    <property type="protein sequence ID" value="AMQ95131.1"/>
    <property type="molecule type" value="Genomic_DNA"/>
</dbReference>
<feature type="transmembrane region" description="Helical" evidence="5">
    <location>
        <begin position="164"/>
        <end position="181"/>
    </location>
</feature>
<evidence type="ECO:0000256" key="3">
    <source>
        <dbReference type="ARBA" id="ARBA00022989"/>
    </source>
</evidence>
<evidence type="ECO:0000313" key="8">
    <source>
        <dbReference type="EMBL" id="PHO20492.1"/>
    </source>
</evidence>
<sequence length="380" mass="43492">MGVIFFIYRQLCKPKGNLTHDGNEKWFVATLLFYVLLFALSILYHQGKIREFDNPSRILFFLTLLPLLAHYPIRFNWLLHAIPSGSLIAGITAIIHRFILNYYMAFEYQMHIQSGDIAMSLGMFSLAISFYFFIKRQYHFGALYFVFSLMGVFASLLSTARGGWIGIPFVLLLILFAYRRYLSKKFVAGFFIVLALIVTTVAMLPNTKIKERIAAAEYDITAYFQQNNGSTSVGARFDMWKSVMLMTQEKPIFGWGVQGVSEKRKLQYEQGLISQYAAAFNHAHNQYFDDLSKRGALGLLALLGVFLVPLRFFMRHLKSTDLELKLASLLGAVHIVSVMFYCFSQGFFSHNSGNIFYFFPVIVFYALVKQLSAAAENHHE</sequence>
<evidence type="ECO:0000313" key="10">
    <source>
        <dbReference type="Proteomes" id="UP000072236"/>
    </source>
</evidence>
<evidence type="ECO:0000256" key="1">
    <source>
        <dbReference type="ARBA" id="ARBA00004141"/>
    </source>
</evidence>
<keyword evidence="3 5" id="KW-1133">Transmembrane helix</keyword>
<feature type="transmembrane region" description="Helical" evidence="5">
    <location>
        <begin position="326"/>
        <end position="343"/>
    </location>
</feature>
<evidence type="ECO:0000256" key="2">
    <source>
        <dbReference type="ARBA" id="ARBA00022692"/>
    </source>
</evidence>